<evidence type="ECO:0000313" key="6">
    <source>
        <dbReference type="EMBL" id="OZM70486.1"/>
    </source>
</evidence>
<dbReference type="RefSeq" id="WP_094865544.1">
    <property type="nucleotide sequence ID" value="NZ_NKYE01000020.1"/>
</dbReference>
<keyword evidence="7" id="KW-1185">Reference proteome</keyword>
<evidence type="ECO:0000256" key="2">
    <source>
        <dbReference type="ARBA" id="ARBA00023125"/>
    </source>
</evidence>
<dbReference type="PRINTS" id="PR00455">
    <property type="entry name" value="HTHTETR"/>
</dbReference>
<organism evidence="6 7">
    <name type="scientific">Amycolatopsis antarctica</name>
    <dbReference type="NCBI Taxonomy" id="1854586"/>
    <lineage>
        <taxon>Bacteria</taxon>
        <taxon>Bacillati</taxon>
        <taxon>Actinomycetota</taxon>
        <taxon>Actinomycetes</taxon>
        <taxon>Pseudonocardiales</taxon>
        <taxon>Pseudonocardiaceae</taxon>
        <taxon>Amycolatopsis</taxon>
    </lineage>
</organism>
<dbReference type="AlphaFoldDB" id="A0A263CYU5"/>
<dbReference type="PROSITE" id="PS01081">
    <property type="entry name" value="HTH_TETR_1"/>
    <property type="match status" value="1"/>
</dbReference>
<name>A0A263CYU5_9PSEU</name>
<dbReference type="OrthoDB" id="3186364at2"/>
<evidence type="ECO:0000313" key="7">
    <source>
        <dbReference type="Proteomes" id="UP000242444"/>
    </source>
</evidence>
<dbReference type="Proteomes" id="UP000242444">
    <property type="component" value="Unassembled WGS sequence"/>
</dbReference>
<dbReference type="GO" id="GO:0003700">
    <property type="term" value="F:DNA-binding transcription factor activity"/>
    <property type="evidence" value="ECO:0007669"/>
    <property type="project" value="TreeGrafter"/>
</dbReference>
<dbReference type="PANTHER" id="PTHR30055:SF234">
    <property type="entry name" value="HTH-TYPE TRANSCRIPTIONAL REGULATOR BETI"/>
    <property type="match status" value="1"/>
</dbReference>
<feature type="DNA-binding region" description="H-T-H motif" evidence="4">
    <location>
        <begin position="36"/>
        <end position="55"/>
    </location>
</feature>
<evidence type="ECO:0000256" key="1">
    <source>
        <dbReference type="ARBA" id="ARBA00023015"/>
    </source>
</evidence>
<keyword evidence="3" id="KW-0804">Transcription</keyword>
<dbReference type="EMBL" id="NKYE01000020">
    <property type="protein sequence ID" value="OZM70486.1"/>
    <property type="molecule type" value="Genomic_DNA"/>
</dbReference>
<proteinExistence type="predicted"/>
<dbReference type="GO" id="GO:0000976">
    <property type="term" value="F:transcription cis-regulatory region binding"/>
    <property type="evidence" value="ECO:0007669"/>
    <property type="project" value="TreeGrafter"/>
</dbReference>
<dbReference type="PROSITE" id="PS50977">
    <property type="entry name" value="HTH_TETR_2"/>
    <property type="match status" value="1"/>
</dbReference>
<dbReference type="InterPro" id="IPR009057">
    <property type="entry name" value="Homeodomain-like_sf"/>
</dbReference>
<dbReference type="SUPFAM" id="SSF46689">
    <property type="entry name" value="Homeodomain-like"/>
    <property type="match status" value="1"/>
</dbReference>
<keyword evidence="1" id="KW-0805">Transcription regulation</keyword>
<dbReference type="Pfam" id="PF00440">
    <property type="entry name" value="TetR_N"/>
    <property type="match status" value="1"/>
</dbReference>
<reference evidence="6 7" key="1">
    <citation type="submission" date="2017-07" db="EMBL/GenBank/DDBJ databases">
        <title>Amycolatopsis antarcticus sp. nov., isolated from the surface of an Antarcticus brown macroalga.</title>
        <authorList>
            <person name="Wang J."/>
            <person name="Leiva S."/>
            <person name="Huang J."/>
            <person name="Huang Y."/>
        </authorList>
    </citation>
    <scope>NUCLEOTIDE SEQUENCE [LARGE SCALE GENOMIC DNA]</scope>
    <source>
        <strain evidence="6 7">AU-G6</strain>
    </source>
</reference>
<evidence type="ECO:0000256" key="3">
    <source>
        <dbReference type="ARBA" id="ARBA00023163"/>
    </source>
</evidence>
<gene>
    <name evidence="6" type="ORF">CFN78_25345</name>
</gene>
<evidence type="ECO:0000259" key="5">
    <source>
        <dbReference type="PROSITE" id="PS50977"/>
    </source>
</evidence>
<dbReference type="InterPro" id="IPR050109">
    <property type="entry name" value="HTH-type_TetR-like_transc_reg"/>
</dbReference>
<dbReference type="InParanoid" id="A0A263CYU5"/>
<accession>A0A263CYU5</accession>
<sequence>MAARTAPRAPGTEDTRTRLLATALRLFSEHGVEGTSLQMIADELGVTKAAVYYHFRAKDEITEAVAEPLLDTLARITEEAAAHRRRGAQIEHLLNGFVDLVVGHRVLVAVFSSDPGVARAVEKTLHHAGNFKERMLAVLTGPDPDVATLVTANVTLAGIALAGGSPELAGVDDDALREHLLITARRMLGRPRPRH</sequence>
<evidence type="ECO:0000256" key="4">
    <source>
        <dbReference type="PROSITE-ProRule" id="PRU00335"/>
    </source>
</evidence>
<feature type="domain" description="HTH tetR-type" evidence="5">
    <location>
        <begin position="13"/>
        <end position="73"/>
    </location>
</feature>
<protein>
    <submittedName>
        <fullName evidence="6">TetR family transcriptional regulator</fullName>
    </submittedName>
</protein>
<dbReference type="Gene3D" id="1.10.357.10">
    <property type="entry name" value="Tetracycline Repressor, domain 2"/>
    <property type="match status" value="1"/>
</dbReference>
<comment type="caution">
    <text evidence="6">The sequence shown here is derived from an EMBL/GenBank/DDBJ whole genome shotgun (WGS) entry which is preliminary data.</text>
</comment>
<keyword evidence="2 4" id="KW-0238">DNA-binding</keyword>
<dbReference type="PANTHER" id="PTHR30055">
    <property type="entry name" value="HTH-TYPE TRANSCRIPTIONAL REGULATOR RUTR"/>
    <property type="match status" value="1"/>
</dbReference>
<dbReference type="InterPro" id="IPR001647">
    <property type="entry name" value="HTH_TetR"/>
</dbReference>
<dbReference type="InterPro" id="IPR023772">
    <property type="entry name" value="DNA-bd_HTH_TetR-type_CS"/>
</dbReference>